<proteinExistence type="predicted"/>
<reference evidence="1 2" key="1">
    <citation type="submission" date="2024-03" db="EMBL/GenBank/DDBJ databases">
        <title>A high-quality draft genome sequence of Diaporthe vaccinii, a causative agent of upright dieback and viscid rot disease in cranberry plants.</title>
        <authorList>
            <person name="Sarrasin M."/>
            <person name="Lang B.F."/>
            <person name="Burger G."/>
        </authorList>
    </citation>
    <scope>NUCLEOTIDE SEQUENCE [LARGE SCALE GENOMIC DNA]</scope>
    <source>
        <strain evidence="1 2">IS7</strain>
    </source>
</reference>
<organism evidence="1 2">
    <name type="scientific">Diaporthe vaccinii</name>
    <dbReference type="NCBI Taxonomy" id="105482"/>
    <lineage>
        <taxon>Eukaryota</taxon>
        <taxon>Fungi</taxon>
        <taxon>Dikarya</taxon>
        <taxon>Ascomycota</taxon>
        <taxon>Pezizomycotina</taxon>
        <taxon>Sordariomycetes</taxon>
        <taxon>Sordariomycetidae</taxon>
        <taxon>Diaporthales</taxon>
        <taxon>Diaporthaceae</taxon>
        <taxon>Diaporthe</taxon>
        <taxon>Diaporthe eres species complex</taxon>
    </lineage>
</organism>
<keyword evidence="2" id="KW-1185">Reference proteome</keyword>
<protein>
    <recommendedName>
        <fullName evidence="3">Secreted protein</fullName>
    </recommendedName>
</protein>
<evidence type="ECO:0008006" key="3">
    <source>
        <dbReference type="Google" id="ProtNLM"/>
    </source>
</evidence>
<gene>
    <name evidence="1" type="ORF">FJTKL_10415</name>
</gene>
<name>A0ABR4EKE0_9PEZI</name>
<accession>A0ABR4EKE0</accession>
<evidence type="ECO:0000313" key="2">
    <source>
        <dbReference type="Proteomes" id="UP001600888"/>
    </source>
</evidence>
<comment type="caution">
    <text evidence="1">The sequence shown here is derived from an EMBL/GenBank/DDBJ whole genome shotgun (WGS) entry which is preliminary data.</text>
</comment>
<evidence type="ECO:0000313" key="1">
    <source>
        <dbReference type="EMBL" id="KAL2282805.1"/>
    </source>
</evidence>
<dbReference type="Proteomes" id="UP001600888">
    <property type="component" value="Unassembled WGS sequence"/>
</dbReference>
<sequence>MWCAFITSTTQSFGPGFFFLFFPSCLGGGLFDADNLITGLDSVGTCGTPRLKRKRRRRAEDEQQYLEYCRVGSTIDTECRRRERDQVNWGLYGEANEARTRAGHRAIDGTVLRRNASEVKSSTSAPLLSTTHSHAGNGRKSIVAPIVDCRGRPRSGKGNPLSNLLVQEENMGIRSASRVRIFAQANR</sequence>
<dbReference type="EMBL" id="JBAWTH010000047">
    <property type="protein sequence ID" value="KAL2282805.1"/>
    <property type="molecule type" value="Genomic_DNA"/>
</dbReference>